<keyword evidence="1" id="KW-1133">Transmembrane helix</keyword>
<dbReference type="AlphaFoldDB" id="F6ZWN5"/>
<sequence>MTWSFIAPALAVILFNIVILCKVVQVLVKLSERTKGMKSFKATNAIGAQHHVKQGYQMKQKPSSQVPTAKVTEFKTPPIRYGRSNSDDVSTQELHGNEVTGFPSRSSSQTYSQNFAVGRPRTATVSSFDETNYLSDIKTAIKGAAVLLPVLGIPWICGMLGYKSFALTIGFVVLNSIQGVAIFLVYCVFNDEVCRALKRLYQVHRMKHGVAGRGRTSSTSSLKSAFNRGLLRSWRRRSTAISTVSTSNNV</sequence>
<dbReference type="GeneTree" id="ENSGT00940000169863"/>
<reference evidence="2" key="4">
    <citation type="submission" date="2025-09" db="UniProtKB">
        <authorList>
            <consortium name="Ensembl"/>
        </authorList>
    </citation>
    <scope>IDENTIFICATION</scope>
</reference>
<organism evidence="2 3">
    <name type="scientific">Ciona intestinalis</name>
    <name type="common">Transparent sea squirt</name>
    <name type="synonym">Ascidia intestinalis</name>
    <dbReference type="NCBI Taxonomy" id="7719"/>
    <lineage>
        <taxon>Eukaryota</taxon>
        <taxon>Metazoa</taxon>
        <taxon>Chordata</taxon>
        <taxon>Tunicata</taxon>
        <taxon>Ascidiacea</taxon>
        <taxon>Phlebobranchia</taxon>
        <taxon>Cionidae</taxon>
        <taxon>Ciona</taxon>
    </lineage>
</organism>
<dbReference type="Gene3D" id="1.20.1070.10">
    <property type="entry name" value="Rhodopsin 7-helix transmembrane proteins"/>
    <property type="match status" value="1"/>
</dbReference>
<feature type="transmembrane region" description="Helical" evidence="1">
    <location>
        <begin position="144"/>
        <end position="162"/>
    </location>
</feature>
<dbReference type="InParanoid" id="F6ZWN5"/>
<reference evidence="3" key="1">
    <citation type="journal article" date="2002" name="Science">
        <title>The draft genome of Ciona intestinalis: insights into chordate and vertebrate origins.</title>
        <authorList>
            <person name="Dehal P."/>
            <person name="Satou Y."/>
            <person name="Campbell R.K."/>
            <person name="Chapman J."/>
            <person name="Degnan B."/>
            <person name="De Tomaso A."/>
            <person name="Davidson B."/>
            <person name="Di Gregorio A."/>
            <person name="Gelpke M."/>
            <person name="Goodstein D.M."/>
            <person name="Harafuji N."/>
            <person name="Hastings K.E."/>
            <person name="Ho I."/>
            <person name="Hotta K."/>
            <person name="Huang W."/>
            <person name="Kawashima T."/>
            <person name="Lemaire P."/>
            <person name="Martinez D."/>
            <person name="Meinertzhagen I.A."/>
            <person name="Necula S."/>
            <person name="Nonaka M."/>
            <person name="Putnam N."/>
            <person name="Rash S."/>
            <person name="Saiga H."/>
            <person name="Satake M."/>
            <person name="Terry A."/>
            <person name="Yamada L."/>
            <person name="Wang H.G."/>
            <person name="Awazu S."/>
            <person name="Azumi K."/>
            <person name="Boore J."/>
            <person name="Branno M."/>
            <person name="Chin-Bow S."/>
            <person name="DeSantis R."/>
            <person name="Doyle S."/>
            <person name="Francino P."/>
            <person name="Keys D.N."/>
            <person name="Haga S."/>
            <person name="Hayashi H."/>
            <person name="Hino K."/>
            <person name="Imai K.S."/>
            <person name="Inaba K."/>
            <person name="Kano S."/>
            <person name="Kobayashi K."/>
            <person name="Kobayashi M."/>
            <person name="Lee B.I."/>
            <person name="Makabe K.W."/>
            <person name="Manohar C."/>
            <person name="Matassi G."/>
            <person name="Medina M."/>
            <person name="Mochizuki Y."/>
            <person name="Mount S."/>
            <person name="Morishita T."/>
            <person name="Miura S."/>
            <person name="Nakayama A."/>
            <person name="Nishizaka S."/>
            <person name="Nomoto H."/>
            <person name="Ohta F."/>
            <person name="Oishi K."/>
            <person name="Rigoutsos I."/>
            <person name="Sano M."/>
            <person name="Sasaki A."/>
            <person name="Sasakura Y."/>
            <person name="Shoguchi E."/>
            <person name="Shin-i T."/>
            <person name="Spagnuolo A."/>
            <person name="Stainier D."/>
            <person name="Suzuki M.M."/>
            <person name="Tassy O."/>
            <person name="Takatori N."/>
            <person name="Tokuoka M."/>
            <person name="Yagi K."/>
            <person name="Yoshizaki F."/>
            <person name="Wada S."/>
            <person name="Zhang C."/>
            <person name="Hyatt P.D."/>
            <person name="Larimer F."/>
            <person name="Detter C."/>
            <person name="Doggett N."/>
            <person name="Glavina T."/>
            <person name="Hawkins T."/>
            <person name="Richardson P."/>
            <person name="Lucas S."/>
            <person name="Kohara Y."/>
            <person name="Levine M."/>
            <person name="Satoh N."/>
            <person name="Rokhsar D.S."/>
        </authorList>
    </citation>
    <scope>NUCLEOTIDE SEQUENCE [LARGE SCALE GENOMIC DNA]</scope>
</reference>
<keyword evidence="1" id="KW-0472">Membrane</keyword>
<dbReference type="PROSITE" id="PS00650">
    <property type="entry name" value="G_PROTEIN_RECEP_F2_2"/>
    <property type="match status" value="1"/>
</dbReference>
<feature type="transmembrane region" description="Helical" evidence="1">
    <location>
        <begin position="6"/>
        <end position="28"/>
    </location>
</feature>
<evidence type="ECO:0008006" key="4">
    <source>
        <dbReference type="Google" id="ProtNLM"/>
    </source>
</evidence>
<proteinExistence type="predicted"/>
<evidence type="ECO:0000313" key="2">
    <source>
        <dbReference type="Ensembl" id="ENSCINP00000026087.2"/>
    </source>
</evidence>
<reference evidence="2" key="2">
    <citation type="journal article" date="2008" name="Genome Biol.">
        <title>Improved genome assembly and evidence-based global gene model set for the chordate Ciona intestinalis: new insight into intron and operon populations.</title>
        <authorList>
            <person name="Satou Y."/>
            <person name="Mineta K."/>
            <person name="Ogasawara M."/>
            <person name="Sasakura Y."/>
            <person name="Shoguchi E."/>
            <person name="Ueno K."/>
            <person name="Yamada L."/>
            <person name="Matsumoto J."/>
            <person name="Wasserscheid J."/>
            <person name="Dewar K."/>
            <person name="Wiley G.B."/>
            <person name="Macmil S.L."/>
            <person name="Roe B.A."/>
            <person name="Zeller R.W."/>
            <person name="Hastings K.E."/>
            <person name="Lemaire P."/>
            <person name="Lindquist E."/>
            <person name="Endo T."/>
            <person name="Hotta K."/>
            <person name="Inaba K."/>
        </authorList>
    </citation>
    <scope>NUCLEOTIDE SEQUENCE [LARGE SCALE GENOMIC DNA]</scope>
    <source>
        <strain evidence="2">wild type</strain>
    </source>
</reference>
<evidence type="ECO:0000313" key="3">
    <source>
        <dbReference type="Proteomes" id="UP000008144"/>
    </source>
</evidence>
<dbReference type="Proteomes" id="UP000008144">
    <property type="component" value="Chromosome 14"/>
</dbReference>
<evidence type="ECO:0000256" key="1">
    <source>
        <dbReference type="SAM" id="Phobius"/>
    </source>
</evidence>
<name>F6ZWN5_CIOIN</name>
<dbReference type="Ensembl" id="ENSCINT00000026333.2">
    <property type="protein sequence ID" value="ENSCINP00000026087.2"/>
    <property type="gene ID" value="ENSCING00000014412.2"/>
</dbReference>
<dbReference type="InterPro" id="IPR017983">
    <property type="entry name" value="GPCR_2_secretin-like_CS"/>
</dbReference>
<dbReference type="PANTHER" id="PTHR12011:SF471">
    <property type="entry name" value="G-PROTEIN COUPLED RECEPTORS FAMILY 2 PROFILE 2 DOMAIN-CONTAINING PROTEIN"/>
    <property type="match status" value="1"/>
</dbReference>
<dbReference type="HOGENOM" id="CLU_1111063_0_0_1"/>
<keyword evidence="1" id="KW-0812">Transmembrane</keyword>
<dbReference type="GO" id="GO:0004930">
    <property type="term" value="F:G protein-coupled receptor activity"/>
    <property type="evidence" value="ECO:0007669"/>
    <property type="project" value="InterPro"/>
</dbReference>
<reference evidence="2" key="3">
    <citation type="submission" date="2025-08" db="UniProtKB">
        <authorList>
            <consortium name="Ensembl"/>
        </authorList>
    </citation>
    <scope>IDENTIFICATION</scope>
</reference>
<dbReference type="PANTHER" id="PTHR12011">
    <property type="entry name" value="ADHESION G-PROTEIN COUPLED RECEPTOR"/>
    <property type="match status" value="1"/>
</dbReference>
<dbReference type="EMBL" id="EAAA01001284">
    <property type="status" value="NOT_ANNOTATED_CDS"/>
    <property type="molecule type" value="Genomic_DNA"/>
</dbReference>
<accession>F6ZWN5</accession>
<keyword evidence="3" id="KW-1185">Reference proteome</keyword>
<protein>
    <recommendedName>
        <fullName evidence="4">G-protein coupled receptors family 2 profile 2 domain-containing protein</fullName>
    </recommendedName>
</protein>
<feature type="transmembrane region" description="Helical" evidence="1">
    <location>
        <begin position="168"/>
        <end position="189"/>
    </location>
</feature>